<evidence type="ECO:0000256" key="8">
    <source>
        <dbReference type="ARBA" id="ARBA00022840"/>
    </source>
</evidence>
<dbReference type="GO" id="GO:0005524">
    <property type="term" value="F:ATP binding"/>
    <property type="evidence" value="ECO:0007669"/>
    <property type="project" value="UniProtKB-KW"/>
</dbReference>
<comment type="subcellular location">
    <subcellularLocation>
        <location evidence="2">Membrane</location>
    </subcellularLocation>
</comment>
<accession>A0A2N9VSR5</accession>
<dbReference type="EMBL" id="MZMT01000053">
    <property type="protein sequence ID" value="PIO42533.1"/>
    <property type="molecule type" value="Genomic_DNA"/>
</dbReference>
<keyword evidence="9" id="KW-1133">Transmembrane helix</keyword>
<dbReference type="InterPro" id="IPR003594">
    <property type="entry name" value="HATPase_dom"/>
</dbReference>
<evidence type="ECO:0000256" key="4">
    <source>
        <dbReference type="ARBA" id="ARBA00022553"/>
    </source>
</evidence>
<dbReference type="PANTHER" id="PTHR44936:SF10">
    <property type="entry name" value="SENSOR PROTEIN RSTB"/>
    <property type="match status" value="1"/>
</dbReference>
<evidence type="ECO:0000256" key="3">
    <source>
        <dbReference type="ARBA" id="ARBA00012438"/>
    </source>
</evidence>
<dbReference type="EC" id="2.7.13.3" evidence="3"/>
<dbReference type="PRINTS" id="PR00344">
    <property type="entry name" value="BCTRLSENSOR"/>
</dbReference>
<dbReference type="RefSeq" id="WP_100000334.1">
    <property type="nucleotide sequence ID" value="NZ_CP017940.1"/>
</dbReference>
<comment type="caution">
    <text evidence="12">The sequence shown here is derived from an EMBL/GenBank/DDBJ whole genome shotgun (WGS) entry which is preliminary data.</text>
</comment>
<keyword evidence="5" id="KW-0808">Transferase</keyword>
<dbReference type="Proteomes" id="UP000232163">
    <property type="component" value="Unassembled WGS sequence"/>
</dbReference>
<dbReference type="PROSITE" id="PS50885">
    <property type="entry name" value="HAMP"/>
    <property type="match status" value="1"/>
</dbReference>
<feature type="transmembrane region" description="Helical" evidence="9">
    <location>
        <begin position="181"/>
        <end position="205"/>
    </location>
</feature>
<evidence type="ECO:0000313" key="12">
    <source>
        <dbReference type="EMBL" id="PIO42533.1"/>
    </source>
</evidence>
<dbReference type="GO" id="GO:0004673">
    <property type="term" value="F:protein histidine kinase activity"/>
    <property type="evidence" value="ECO:0007669"/>
    <property type="project" value="UniProtKB-EC"/>
</dbReference>
<evidence type="ECO:0000256" key="2">
    <source>
        <dbReference type="ARBA" id="ARBA00004370"/>
    </source>
</evidence>
<keyword evidence="13" id="KW-1185">Reference proteome</keyword>
<dbReference type="GO" id="GO:0007165">
    <property type="term" value="P:signal transduction"/>
    <property type="evidence" value="ECO:0007669"/>
    <property type="project" value="InterPro"/>
</dbReference>
<dbReference type="KEGG" id="pht:BLM14_15950"/>
<dbReference type="InterPro" id="IPR003660">
    <property type="entry name" value="HAMP_dom"/>
</dbReference>
<keyword evidence="4" id="KW-0597">Phosphoprotein</keyword>
<feature type="domain" description="Histidine kinase" evidence="10">
    <location>
        <begin position="271"/>
        <end position="491"/>
    </location>
</feature>
<dbReference type="GO" id="GO:0016020">
    <property type="term" value="C:membrane"/>
    <property type="evidence" value="ECO:0007669"/>
    <property type="project" value="UniProtKB-SubCell"/>
</dbReference>
<keyword evidence="6" id="KW-0547">Nucleotide-binding</keyword>
<dbReference type="Pfam" id="PF02518">
    <property type="entry name" value="HATPase_c"/>
    <property type="match status" value="1"/>
</dbReference>
<dbReference type="PANTHER" id="PTHR44936">
    <property type="entry name" value="SENSOR PROTEIN CREC"/>
    <property type="match status" value="1"/>
</dbReference>
<feature type="domain" description="HAMP" evidence="11">
    <location>
        <begin position="202"/>
        <end position="257"/>
    </location>
</feature>
<evidence type="ECO:0000259" key="10">
    <source>
        <dbReference type="PROSITE" id="PS50109"/>
    </source>
</evidence>
<dbReference type="Gene3D" id="6.10.340.10">
    <property type="match status" value="1"/>
</dbReference>
<organism evidence="12 13">
    <name type="scientific">Phyllobacterium zundukense</name>
    <dbReference type="NCBI Taxonomy" id="1867719"/>
    <lineage>
        <taxon>Bacteria</taxon>
        <taxon>Pseudomonadati</taxon>
        <taxon>Pseudomonadota</taxon>
        <taxon>Alphaproteobacteria</taxon>
        <taxon>Hyphomicrobiales</taxon>
        <taxon>Phyllobacteriaceae</taxon>
        <taxon>Phyllobacterium</taxon>
    </lineage>
</organism>
<dbReference type="InterPro" id="IPR005467">
    <property type="entry name" value="His_kinase_dom"/>
</dbReference>
<proteinExistence type="predicted"/>
<evidence type="ECO:0000256" key="6">
    <source>
        <dbReference type="ARBA" id="ARBA00022741"/>
    </source>
</evidence>
<reference evidence="12 13" key="1">
    <citation type="journal article" date="2017" name="Int J Environ Stud">
        <title>Does the Miocene-Pliocene relict legume Oxytropis triphylla form nitrogen-fixing nodules with a combination of bacterial strains?</title>
        <authorList>
            <person name="Safronova V."/>
            <person name="Belimov A."/>
            <person name="Sazanova A."/>
            <person name="Kuznetsova I."/>
            <person name="Popova J."/>
            <person name="Andronov E."/>
            <person name="Verkhozina A."/>
            <person name="Tikhonovich I."/>
        </authorList>
    </citation>
    <scope>NUCLEOTIDE SEQUENCE [LARGE SCALE GENOMIC DNA]</scope>
    <source>
        <strain evidence="12 13">Tri-38</strain>
    </source>
</reference>
<gene>
    <name evidence="12" type="ORF">B5P45_26415</name>
</gene>
<dbReference type="InterPro" id="IPR036890">
    <property type="entry name" value="HATPase_C_sf"/>
</dbReference>
<evidence type="ECO:0000256" key="7">
    <source>
        <dbReference type="ARBA" id="ARBA00022777"/>
    </source>
</evidence>
<keyword evidence="9" id="KW-0812">Transmembrane</keyword>
<keyword evidence="7 12" id="KW-0418">Kinase</keyword>
<sequence length="505" mass="55527">MTATQQKPEKTDMQLHAGRRLPVLKRLSGKLLRLTLLFGLLAEVMIFVPTMADMRIRWLSDRLNTVAAASVVLAASDDKDIPQSVQDDVLLATGTKAIALREKGASRLLAVSEMPSKVDKHIDITVTDPVTVIRDAFDTLINGGHRVIRVYGPVGDTGKIIELLTSDAPLRNAMLRYARNVALISLFISLITASLVFLAISRLLIRPIQRMSANMLAFAQAPDDPQKIIKPEQREDELGIAQRELADMQRQLQRTLSEQKHLADLGLAVSKINHDMRNILASAQLMSDHLANTNDPAIQRFVPKLVRTIDRAINYSQTVLAYGGTQEAPPQRRRVKLRTVVSDVEEMLDLDAKMGLDTKSGIDFKNLVPESFEIDVDPDQFFRIISNLCRNSVQAMSGDSRSDPSVVKRLTITAGQIGTTSIIGVEDTGPGLPPKARENLFTAFKGSARSGGTGLGLAIVHELVRAHGGTIELRENEGAGTSFEIRIPDQPVSLAEWRSRRDSMS</sequence>
<protein>
    <recommendedName>
        <fullName evidence="3">histidine kinase</fullName>
        <ecNumber evidence="3">2.7.13.3</ecNumber>
    </recommendedName>
</protein>
<name>A0A2N9VSR5_9HYPH</name>
<keyword evidence="9" id="KW-0472">Membrane</keyword>
<comment type="catalytic activity">
    <reaction evidence="1">
        <text>ATP + protein L-histidine = ADP + protein N-phospho-L-histidine.</text>
        <dbReference type="EC" id="2.7.13.3"/>
    </reaction>
</comment>
<dbReference type="AlphaFoldDB" id="A0A2N9VSR5"/>
<dbReference type="SMART" id="SM00387">
    <property type="entry name" value="HATPase_c"/>
    <property type="match status" value="1"/>
</dbReference>
<evidence type="ECO:0000259" key="11">
    <source>
        <dbReference type="PROSITE" id="PS50885"/>
    </source>
</evidence>
<evidence type="ECO:0000256" key="5">
    <source>
        <dbReference type="ARBA" id="ARBA00022679"/>
    </source>
</evidence>
<evidence type="ECO:0000313" key="13">
    <source>
        <dbReference type="Proteomes" id="UP000232163"/>
    </source>
</evidence>
<feature type="transmembrane region" description="Helical" evidence="9">
    <location>
        <begin position="31"/>
        <end position="52"/>
    </location>
</feature>
<dbReference type="SUPFAM" id="SSF55874">
    <property type="entry name" value="ATPase domain of HSP90 chaperone/DNA topoisomerase II/histidine kinase"/>
    <property type="match status" value="1"/>
</dbReference>
<dbReference type="CDD" id="cd00075">
    <property type="entry name" value="HATPase"/>
    <property type="match status" value="1"/>
</dbReference>
<keyword evidence="8" id="KW-0067">ATP-binding</keyword>
<dbReference type="InterPro" id="IPR050980">
    <property type="entry name" value="2C_sensor_his_kinase"/>
</dbReference>
<evidence type="ECO:0000256" key="9">
    <source>
        <dbReference type="SAM" id="Phobius"/>
    </source>
</evidence>
<dbReference type="InterPro" id="IPR004358">
    <property type="entry name" value="Sig_transdc_His_kin-like_C"/>
</dbReference>
<dbReference type="OrthoDB" id="9784218at2"/>
<dbReference type="Gene3D" id="3.30.565.10">
    <property type="entry name" value="Histidine kinase-like ATPase, C-terminal domain"/>
    <property type="match status" value="1"/>
</dbReference>
<dbReference type="PROSITE" id="PS50109">
    <property type="entry name" value="HIS_KIN"/>
    <property type="match status" value="1"/>
</dbReference>
<evidence type="ECO:0000256" key="1">
    <source>
        <dbReference type="ARBA" id="ARBA00000085"/>
    </source>
</evidence>